<feature type="domain" description="Ig-like" evidence="4">
    <location>
        <begin position="1"/>
        <end position="89"/>
    </location>
</feature>
<dbReference type="InterPro" id="IPR013783">
    <property type="entry name" value="Ig-like_fold"/>
</dbReference>
<evidence type="ECO:0000259" key="4">
    <source>
        <dbReference type="PROSITE" id="PS50835"/>
    </source>
</evidence>
<dbReference type="InterPro" id="IPR036179">
    <property type="entry name" value="Ig-like_dom_sf"/>
</dbReference>
<dbReference type="GO" id="GO:0005886">
    <property type="term" value="C:plasma membrane"/>
    <property type="evidence" value="ECO:0007669"/>
    <property type="project" value="TreeGrafter"/>
</dbReference>
<organism evidence="5 6">
    <name type="scientific">Pterocles gutturalis</name>
    <name type="common">yellow-throated sandgrouse</name>
    <dbReference type="NCBI Taxonomy" id="240206"/>
    <lineage>
        <taxon>Eukaryota</taxon>
        <taxon>Metazoa</taxon>
        <taxon>Chordata</taxon>
        <taxon>Craniata</taxon>
        <taxon>Vertebrata</taxon>
        <taxon>Euteleostomi</taxon>
        <taxon>Archelosauria</taxon>
        <taxon>Archosauria</taxon>
        <taxon>Dinosauria</taxon>
        <taxon>Saurischia</taxon>
        <taxon>Theropoda</taxon>
        <taxon>Coelurosauria</taxon>
        <taxon>Aves</taxon>
        <taxon>Neognathae</taxon>
        <taxon>Neoaves</taxon>
        <taxon>Columbimorphae</taxon>
        <taxon>Pterocliformes</taxon>
        <taxon>Pteroclidae</taxon>
        <taxon>Pterocles</taxon>
    </lineage>
</organism>
<sequence length="93" mass="10427">VSQALVVLTEVSGQAGEMLSLHCWYPQGYEGYNKYWCRGGGHTQVSIQDSHIFCLVLLTIENISDDDAGSYWCRIERMGRDLMESVTVRVVPG</sequence>
<feature type="non-terminal residue" evidence="5">
    <location>
        <position position="93"/>
    </location>
</feature>
<dbReference type="PANTHER" id="PTHR11860">
    <property type="entry name" value="POLYMERIC-IMMUNOGLOBULIN RECEPTOR"/>
    <property type="match status" value="1"/>
</dbReference>
<evidence type="ECO:0000256" key="3">
    <source>
        <dbReference type="ARBA" id="ARBA00023136"/>
    </source>
</evidence>
<comment type="subcellular location">
    <subcellularLocation>
        <location evidence="1">Membrane</location>
    </subcellularLocation>
</comment>
<dbReference type="AlphaFoldDB" id="A0A093BSZ6"/>
<dbReference type="EMBL" id="KL232754">
    <property type="protein sequence ID" value="KFV06870.1"/>
    <property type="molecule type" value="Genomic_DNA"/>
</dbReference>
<reference evidence="5 6" key="1">
    <citation type="submission" date="2014-04" db="EMBL/GenBank/DDBJ databases">
        <title>Genome evolution of avian class.</title>
        <authorList>
            <person name="Zhang G."/>
            <person name="Li C."/>
        </authorList>
    </citation>
    <scope>NUCLEOTIDE SEQUENCE [LARGE SCALE GENOMIC DNA]</scope>
    <source>
        <strain evidence="5">BGI_N339</strain>
    </source>
</reference>
<evidence type="ECO:0000313" key="5">
    <source>
        <dbReference type="EMBL" id="KFV06870.1"/>
    </source>
</evidence>
<dbReference type="SUPFAM" id="SSF48726">
    <property type="entry name" value="Immunoglobulin"/>
    <property type="match status" value="1"/>
</dbReference>
<evidence type="ECO:0000256" key="2">
    <source>
        <dbReference type="ARBA" id="ARBA00022692"/>
    </source>
</evidence>
<dbReference type="PANTHER" id="PTHR11860:SF87">
    <property type="entry name" value="CMRF35-LIKE MOLECULE 8"/>
    <property type="match status" value="1"/>
</dbReference>
<proteinExistence type="predicted"/>
<keyword evidence="6" id="KW-1185">Reference proteome</keyword>
<dbReference type="InterPro" id="IPR007110">
    <property type="entry name" value="Ig-like_dom"/>
</dbReference>
<dbReference type="SMART" id="SM00409">
    <property type="entry name" value="IG"/>
    <property type="match status" value="1"/>
</dbReference>
<dbReference type="Proteomes" id="UP000053149">
    <property type="component" value="Unassembled WGS sequence"/>
</dbReference>
<evidence type="ECO:0000313" key="6">
    <source>
        <dbReference type="Proteomes" id="UP000053149"/>
    </source>
</evidence>
<keyword evidence="2" id="KW-0812">Transmembrane</keyword>
<accession>A0A093BSZ6</accession>
<name>A0A093BSZ6_9AVES</name>
<dbReference type="Gene3D" id="2.60.40.10">
    <property type="entry name" value="Immunoglobulins"/>
    <property type="match status" value="2"/>
</dbReference>
<gene>
    <name evidence="5" type="ORF">N339_02846</name>
</gene>
<evidence type="ECO:0000256" key="1">
    <source>
        <dbReference type="ARBA" id="ARBA00004370"/>
    </source>
</evidence>
<dbReference type="InterPro" id="IPR003599">
    <property type="entry name" value="Ig_sub"/>
</dbReference>
<keyword evidence="3" id="KW-0472">Membrane</keyword>
<dbReference type="GO" id="GO:0004888">
    <property type="term" value="F:transmembrane signaling receptor activity"/>
    <property type="evidence" value="ECO:0007669"/>
    <property type="project" value="TreeGrafter"/>
</dbReference>
<feature type="non-terminal residue" evidence="5">
    <location>
        <position position="1"/>
    </location>
</feature>
<dbReference type="PROSITE" id="PS50835">
    <property type="entry name" value="IG_LIKE"/>
    <property type="match status" value="1"/>
</dbReference>
<dbReference type="InterPro" id="IPR050671">
    <property type="entry name" value="CD300_family_receptors"/>
</dbReference>
<protein>
    <submittedName>
        <fullName evidence="5">CMRF35-like molecule 2</fullName>
    </submittedName>
</protein>